<name>A0AAN7BHS7_9PEZI</name>
<evidence type="ECO:0000256" key="4">
    <source>
        <dbReference type="ARBA" id="ARBA00023136"/>
    </source>
</evidence>
<feature type="transmembrane region" description="Helical" evidence="6">
    <location>
        <begin position="356"/>
        <end position="378"/>
    </location>
</feature>
<feature type="compositionally biased region" description="Basic and acidic residues" evidence="5">
    <location>
        <begin position="308"/>
        <end position="317"/>
    </location>
</feature>
<reference evidence="7" key="2">
    <citation type="submission" date="2023-05" db="EMBL/GenBank/DDBJ databases">
        <authorList>
            <consortium name="Lawrence Berkeley National Laboratory"/>
            <person name="Steindorff A."/>
            <person name="Hensen N."/>
            <person name="Bonometti L."/>
            <person name="Westerberg I."/>
            <person name="Brannstrom I.O."/>
            <person name="Guillou S."/>
            <person name="Cros-Aarteil S."/>
            <person name="Calhoun S."/>
            <person name="Haridas S."/>
            <person name="Kuo A."/>
            <person name="Mondo S."/>
            <person name="Pangilinan J."/>
            <person name="Riley R."/>
            <person name="Labutti K."/>
            <person name="Andreopoulos B."/>
            <person name="Lipzen A."/>
            <person name="Chen C."/>
            <person name="Yanf M."/>
            <person name="Daum C."/>
            <person name="Ng V."/>
            <person name="Clum A."/>
            <person name="Ohm R."/>
            <person name="Martin F."/>
            <person name="Silar P."/>
            <person name="Natvig D."/>
            <person name="Lalanne C."/>
            <person name="Gautier V."/>
            <person name="Ament-Velasquez S.L."/>
            <person name="Kruys A."/>
            <person name="Hutchinson M.I."/>
            <person name="Powell A.J."/>
            <person name="Barry K."/>
            <person name="Miller A.N."/>
            <person name="Grigoriev I.V."/>
            <person name="Debuchy R."/>
            <person name="Gladieux P."/>
            <person name="Thoren M.H."/>
            <person name="Johannesson H."/>
        </authorList>
    </citation>
    <scope>NUCLEOTIDE SEQUENCE</scope>
    <source>
        <strain evidence="7">CBS 990.96</strain>
    </source>
</reference>
<proteinExistence type="predicted"/>
<feature type="region of interest" description="Disordered" evidence="5">
    <location>
        <begin position="448"/>
        <end position="473"/>
    </location>
</feature>
<dbReference type="PANTHER" id="PTHR23112:SF37">
    <property type="entry name" value="G PROTEIN-COUPLED RECEPTOR GPR1"/>
    <property type="match status" value="1"/>
</dbReference>
<dbReference type="GO" id="GO:0007189">
    <property type="term" value="P:adenylate cyclase-activating G protein-coupled receptor signaling pathway"/>
    <property type="evidence" value="ECO:0007669"/>
    <property type="project" value="TreeGrafter"/>
</dbReference>
<feature type="compositionally biased region" description="Polar residues" evidence="5">
    <location>
        <begin position="281"/>
        <end position="290"/>
    </location>
</feature>
<organism evidence="7 8">
    <name type="scientific">Podospora fimiseda</name>
    <dbReference type="NCBI Taxonomy" id="252190"/>
    <lineage>
        <taxon>Eukaryota</taxon>
        <taxon>Fungi</taxon>
        <taxon>Dikarya</taxon>
        <taxon>Ascomycota</taxon>
        <taxon>Pezizomycotina</taxon>
        <taxon>Sordariomycetes</taxon>
        <taxon>Sordariomycetidae</taxon>
        <taxon>Sordariales</taxon>
        <taxon>Podosporaceae</taxon>
        <taxon>Podospora</taxon>
    </lineage>
</organism>
<evidence type="ECO:0000256" key="1">
    <source>
        <dbReference type="ARBA" id="ARBA00004141"/>
    </source>
</evidence>
<feature type="transmembrane region" description="Helical" evidence="6">
    <location>
        <begin position="161"/>
        <end position="183"/>
    </location>
</feature>
<dbReference type="PANTHER" id="PTHR23112">
    <property type="entry name" value="G PROTEIN-COUPLED RECEPTOR 157-RELATED"/>
    <property type="match status" value="1"/>
</dbReference>
<feature type="transmembrane region" description="Helical" evidence="6">
    <location>
        <begin position="119"/>
        <end position="141"/>
    </location>
</feature>
<accession>A0AAN7BHS7</accession>
<evidence type="ECO:0000313" key="8">
    <source>
        <dbReference type="Proteomes" id="UP001301958"/>
    </source>
</evidence>
<feature type="region of interest" description="Disordered" evidence="5">
    <location>
        <begin position="281"/>
        <end position="317"/>
    </location>
</feature>
<dbReference type="SUPFAM" id="SSF81321">
    <property type="entry name" value="Family A G protein-coupled receptor-like"/>
    <property type="match status" value="1"/>
</dbReference>
<evidence type="ECO:0000256" key="5">
    <source>
        <dbReference type="SAM" id="MobiDB-lite"/>
    </source>
</evidence>
<dbReference type="Pfam" id="PF00001">
    <property type="entry name" value="7tm_1"/>
    <property type="match status" value="1"/>
</dbReference>
<dbReference type="AlphaFoldDB" id="A0AAN7BHS7"/>
<keyword evidence="8" id="KW-1185">Reference proteome</keyword>
<dbReference type="Proteomes" id="UP001301958">
    <property type="component" value="Unassembled WGS sequence"/>
</dbReference>
<evidence type="ECO:0008006" key="9">
    <source>
        <dbReference type="Google" id="ProtNLM"/>
    </source>
</evidence>
<dbReference type="Gene3D" id="1.20.1070.10">
    <property type="entry name" value="Rhodopsin 7-helix transmembrane proteins"/>
    <property type="match status" value="1"/>
</dbReference>
<keyword evidence="3 6" id="KW-1133">Transmembrane helix</keyword>
<evidence type="ECO:0000256" key="2">
    <source>
        <dbReference type="ARBA" id="ARBA00022692"/>
    </source>
</evidence>
<evidence type="ECO:0000256" key="6">
    <source>
        <dbReference type="SAM" id="Phobius"/>
    </source>
</evidence>
<feature type="transmembrane region" description="Helical" evidence="6">
    <location>
        <begin position="327"/>
        <end position="350"/>
    </location>
</feature>
<dbReference type="InterPro" id="IPR000276">
    <property type="entry name" value="GPCR_Rhodpsn"/>
</dbReference>
<comment type="caution">
    <text evidence="7">The sequence shown here is derived from an EMBL/GenBank/DDBJ whole genome shotgun (WGS) entry which is preliminary data.</text>
</comment>
<feature type="transmembrane region" description="Helical" evidence="6">
    <location>
        <begin position="195"/>
        <end position="221"/>
    </location>
</feature>
<gene>
    <name evidence="7" type="ORF">QBC38DRAFT_548406</name>
</gene>
<reference evidence="7" key="1">
    <citation type="journal article" date="2023" name="Mol. Phylogenet. Evol.">
        <title>Genome-scale phylogeny and comparative genomics of the fungal order Sordariales.</title>
        <authorList>
            <person name="Hensen N."/>
            <person name="Bonometti L."/>
            <person name="Westerberg I."/>
            <person name="Brannstrom I.O."/>
            <person name="Guillou S."/>
            <person name="Cros-Aarteil S."/>
            <person name="Calhoun S."/>
            <person name="Haridas S."/>
            <person name="Kuo A."/>
            <person name="Mondo S."/>
            <person name="Pangilinan J."/>
            <person name="Riley R."/>
            <person name="LaButti K."/>
            <person name="Andreopoulos B."/>
            <person name="Lipzen A."/>
            <person name="Chen C."/>
            <person name="Yan M."/>
            <person name="Daum C."/>
            <person name="Ng V."/>
            <person name="Clum A."/>
            <person name="Steindorff A."/>
            <person name="Ohm R.A."/>
            <person name="Martin F."/>
            <person name="Silar P."/>
            <person name="Natvig D.O."/>
            <person name="Lalanne C."/>
            <person name="Gautier V."/>
            <person name="Ament-Velasquez S.L."/>
            <person name="Kruys A."/>
            <person name="Hutchinson M.I."/>
            <person name="Powell A.J."/>
            <person name="Barry K."/>
            <person name="Miller A.N."/>
            <person name="Grigoriev I.V."/>
            <person name="Debuchy R."/>
            <person name="Gladieux P."/>
            <person name="Hiltunen Thoren M."/>
            <person name="Johannesson H."/>
        </authorList>
    </citation>
    <scope>NUCLEOTIDE SEQUENCE</scope>
    <source>
        <strain evidence="7">CBS 990.96</strain>
    </source>
</reference>
<dbReference type="GO" id="GO:0005886">
    <property type="term" value="C:plasma membrane"/>
    <property type="evidence" value="ECO:0007669"/>
    <property type="project" value="TreeGrafter"/>
</dbReference>
<comment type="subcellular location">
    <subcellularLocation>
        <location evidence="1">Membrane</location>
        <topology evidence="1">Multi-pass membrane protein</topology>
    </subcellularLocation>
</comment>
<evidence type="ECO:0000256" key="3">
    <source>
        <dbReference type="ARBA" id="ARBA00022989"/>
    </source>
</evidence>
<dbReference type="GO" id="GO:0004930">
    <property type="term" value="F:G protein-coupled receptor activity"/>
    <property type="evidence" value="ECO:0007669"/>
    <property type="project" value="InterPro"/>
</dbReference>
<sequence length="532" mass="59165">MNVSLERHLEYEWSPNSEDDPATLNPLPLVLVNGLTAITVVGFLSFLSTLWPCAYLTYQFVNWHVGGSHTNDNADEAGRRTATELNFNVDGFLVPVSRGSTRQKKALFQRLREEPPNQFFILIYNLLLADAQQSLGFLLSIAWLSKHGIVVESTSCWTQGWFLSTGNLAASFFVCAIGIHTFLGVIQNYRPPTWVFYSGICVLWVLVYVITLVAIPIALYVNPGNEYGLYARAGPWCWINGGYPNLRLYVHYLWIFLCLALTTVVYVVIVITLHIRRNAPSETPHTQSFELPTPTSLPSNSSSKAKGPGHDHSEERLDSDRASISSFLLYPLIYIVCTAPLAICRLLVAADVEVPLSWYCLVGALIASRGWLDVLLYATTRRSIIFSGSKPPGQDTGLRTFAFIRRGSLRTPKREFGNAVFVEGGKARESHGHCGWMRRWWPMGTPHSSSSRPGSLHGHALSTKNRSNENFAGGNRGIALQSFGMEEDGEVFGNAIQCETTTSVTVERAEEKQEPGNTKRESWCNRGVRVVG</sequence>
<evidence type="ECO:0000313" key="7">
    <source>
        <dbReference type="EMBL" id="KAK4223523.1"/>
    </source>
</evidence>
<keyword evidence="4 6" id="KW-0472">Membrane</keyword>
<feature type="transmembrane region" description="Helical" evidence="6">
    <location>
        <begin position="252"/>
        <end position="275"/>
    </location>
</feature>
<feature type="transmembrane region" description="Helical" evidence="6">
    <location>
        <begin position="29"/>
        <end position="51"/>
    </location>
</feature>
<dbReference type="EMBL" id="MU865424">
    <property type="protein sequence ID" value="KAK4223523.1"/>
    <property type="molecule type" value="Genomic_DNA"/>
</dbReference>
<protein>
    <recommendedName>
        <fullName evidence="9">Glucose receptor Git3 N-terminal domain-containing protein</fullName>
    </recommendedName>
</protein>
<keyword evidence="2 6" id="KW-0812">Transmembrane</keyword>
<feature type="compositionally biased region" description="Low complexity" evidence="5">
    <location>
        <begin position="291"/>
        <end position="303"/>
    </location>
</feature>